<dbReference type="InterPro" id="IPR050731">
    <property type="entry name" value="HRD1_E3_ubiq-ligases"/>
</dbReference>
<evidence type="ECO:0000256" key="2">
    <source>
        <dbReference type="ARBA" id="ARBA00022771"/>
    </source>
</evidence>
<comment type="caution">
    <text evidence="8">The sequence shown here is derived from an EMBL/GenBank/DDBJ whole genome shotgun (WGS) entry which is preliminary data.</text>
</comment>
<dbReference type="PANTHER" id="PTHR22763:SF183">
    <property type="entry name" value="RING-TYPE DOMAIN-CONTAINING PROTEIN"/>
    <property type="match status" value="1"/>
</dbReference>
<keyword evidence="6" id="KW-0472">Membrane</keyword>
<sequence>MISEIVLSVSTCLLMIPISYGLKQQHFLSFIYFFINSTFGSLYMYLSLAAFLVSLEFVVIRLFYGKMTDHENGLCLNAGINAIFNFTFYLQMFGSRFSVHSIFPLLIIVFSTISSAMGKHRISFYSAQAHMSFFFHFRLITALFITTLAVYLQFRYYLITFLSTSVSRSFALADLTQLLSIISIFNSYIVAFLEHHDMPKLRKPLAIIIKFYDTLSPLVPSLISLVYGINFQQINVVIFGILRLPMIFRRIEDGIKDLHRMIRYRLPSATQQDIERSGGVCVICREEMTAGKKGKCGHVFHADCIDQWMIRQPFCPICKRGLFDENGDEHEHVDQPNDQEAPEPPNNLDDLNDNHLNFTDVEQDQPLSPEITHLDSTSQNHHTFSSLATESETSADSSLKQECIEQIHQVVARGRRLITLSKSEQFSTQNESSVINSLHQMSSEELQNYPLDDLQYLLTAAQAELIIIASIK</sequence>
<organism evidence="8 9">
    <name type="scientific">Blattamonas nauphoetae</name>
    <dbReference type="NCBI Taxonomy" id="2049346"/>
    <lineage>
        <taxon>Eukaryota</taxon>
        <taxon>Metamonada</taxon>
        <taxon>Preaxostyla</taxon>
        <taxon>Oxymonadida</taxon>
        <taxon>Blattamonas</taxon>
    </lineage>
</organism>
<accession>A0ABQ9YA28</accession>
<keyword evidence="3" id="KW-0862">Zinc</keyword>
<feature type="compositionally biased region" description="Low complexity" evidence="5">
    <location>
        <begin position="346"/>
        <end position="355"/>
    </location>
</feature>
<evidence type="ECO:0000256" key="5">
    <source>
        <dbReference type="SAM" id="MobiDB-lite"/>
    </source>
</evidence>
<feature type="transmembrane region" description="Helical" evidence="6">
    <location>
        <begin position="97"/>
        <end position="118"/>
    </location>
</feature>
<feature type="compositionally biased region" description="Polar residues" evidence="5">
    <location>
        <begin position="374"/>
        <end position="392"/>
    </location>
</feature>
<dbReference type="Pfam" id="PF13639">
    <property type="entry name" value="zf-RING_2"/>
    <property type="match status" value="1"/>
</dbReference>
<dbReference type="Proteomes" id="UP001281761">
    <property type="component" value="Unassembled WGS sequence"/>
</dbReference>
<evidence type="ECO:0000256" key="4">
    <source>
        <dbReference type="PROSITE-ProRule" id="PRU00175"/>
    </source>
</evidence>
<evidence type="ECO:0000313" key="8">
    <source>
        <dbReference type="EMBL" id="KAK2960628.1"/>
    </source>
</evidence>
<feature type="region of interest" description="Disordered" evidence="5">
    <location>
        <begin position="370"/>
        <end position="392"/>
    </location>
</feature>
<evidence type="ECO:0000256" key="1">
    <source>
        <dbReference type="ARBA" id="ARBA00022723"/>
    </source>
</evidence>
<name>A0ABQ9YA28_9EUKA</name>
<evidence type="ECO:0000256" key="3">
    <source>
        <dbReference type="ARBA" id="ARBA00022833"/>
    </source>
</evidence>
<keyword evidence="9" id="KW-1185">Reference proteome</keyword>
<dbReference type="EMBL" id="JARBJD010000022">
    <property type="protein sequence ID" value="KAK2960628.1"/>
    <property type="molecule type" value="Genomic_DNA"/>
</dbReference>
<keyword evidence="6" id="KW-1133">Transmembrane helix</keyword>
<dbReference type="PANTHER" id="PTHR22763">
    <property type="entry name" value="RING ZINC FINGER PROTEIN"/>
    <property type="match status" value="1"/>
</dbReference>
<keyword evidence="2 4" id="KW-0863">Zinc-finger</keyword>
<keyword evidence="6" id="KW-0812">Transmembrane</keyword>
<dbReference type="SUPFAM" id="SSF57850">
    <property type="entry name" value="RING/U-box"/>
    <property type="match status" value="1"/>
</dbReference>
<dbReference type="SMART" id="SM00184">
    <property type="entry name" value="RING"/>
    <property type="match status" value="1"/>
</dbReference>
<gene>
    <name evidence="8" type="ORF">BLNAU_4526</name>
</gene>
<dbReference type="InterPro" id="IPR013083">
    <property type="entry name" value="Znf_RING/FYVE/PHD"/>
</dbReference>
<evidence type="ECO:0000313" key="9">
    <source>
        <dbReference type="Proteomes" id="UP001281761"/>
    </source>
</evidence>
<feature type="transmembrane region" description="Helical" evidence="6">
    <location>
        <begin position="45"/>
        <end position="64"/>
    </location>
</feature>
<reference evidence="8 9" key="1">
    <citation type="journal article" date="2022" name="bioRxiv">
        <title>Genomics of Preaxostyla Flagellates Illuminates Evolutionary Transitions and the Path Towards Mitochondrial Loss.</title>
        <authorList>
            <person name="Novak L.V.F."/>
            <person name="Treitli S.C."/>
            <person name="Pyrih J."/>
            <person name="Halakuc P."/>
            <person name="Pipaliya S.V."/>
            <person name="Vacek V."/>
            <person name="Brzon O."/>
            <person name="Soukal P."/>
            <person name="Eme L."/>
            <person name="Dacks J.B."/>
            <person name="Karnkowska A."/>
            <person name="Elias M."/>
            <person name="Hampl V."/>
        </authorList>
    </citation>
    <scope>NUCLEOTIDE SEQUENCE [LARGE SCALE GENOMIC DNA]</scope>
    <source>
        <strain evidence="8">NAU3</strain>
        <tissue evidence="8">Gut</tissue>
    </source>
</reference>
<evidence type="ECO:0000259" key="7">
    <source>
        <dbReference type="PROSITE" id="PS50089"/>
    </source>
</evidence>
<keyword evidence="1" id="KW-0479">Metal-binding</keyword>
<dbReference type="Gene3D" id="3.30.40.10">
    <property type="entry name" value="Zinc/RING finger domain, C3HC4 (zinc finger)"/>
    <property type="match status" value="1"/>
</dbReference>
<feature type="region of interest" description="Disordered" evidence="5">
    <location>
        <begin position="328"/>
        <end position="355"/>
    </location>
</feature>
<proteinExistence type="predicted"/>
<evidence type="ECO:0000256" key="6">
    <source>
        <dbReference type="SAM" id="Phobius"/>
    </source>
</evidence>
<dbReference type="PROSITE" id="PS50089">
    <property type="entry name" value="ZF_RING_2"/>
    <property type="match status" value="1"/>
</dbReference>
<feature type="transmembrane region" description="Helical" evidence="6">
    <location>
        <begin position="139"/>
        <end position="158"/>
    </location>
</feature>
<dbReference type="InterPro" id="IPR001841">
    <property type="entry name" value="Znf_RING"/>
</dbReference>
<feature type="transmembrane region" description="Helical" evidence="6">
    <location>
        <begin position="170"/>
        <end position="193"/>
    </location>
</feature>
<feature type="transmembrane region" description="Helical" evidence="6">
    <location>
        <begin position="73"/>
        <end position="91"/>
    </location>
</feature>
<protein>
    <recommendedName>
        <fullName evidence="7">RING-type domain-containing protein</fullName>
    </recommendedName>
</protein>
<feature type="domain" description="RING-type" evidence="7">
    <location>
        <begin position="281"/>
        <end position="319"/>
    </location>
</feature>